<accession>A0ABP8G9E5</accession>
<reference evidence="3" key="1">
    <citation type="journal article" date="2019" name="Int. J. Syst. Evol. Microbiol.">
        <title>The Global Catalogue of Microorganisms (GCM) 10K type strain sequencing project: providing services to taxonomists for standard genome sequencing and annotation.</title>
        <authorList>
            <consortium name="The Broad Institute Genomics Platform"/>
            <consortium name="The Broad Institute Genome Sequencing Center for Infectious Disease"/>
            <person name="Wu L."/>
            <person name="Ma J."/>
        </authorList>
    </citation>
    <scope>NUCLEOTIDE SEQUENCE [LARGE SCALE GENOMIC DNA]</scope>
    <source>
        <strain evidence="3">JCM 17919</strain>
    </source>
</reference>
<dbReference type="RefSeq" id="WP_345253113.1">
    <property type="nucleotide sequence ID" value="NZ_BAABGY010000002.1"/>
</dbReference>
<feature type="transmembrane region" description="Helical" evidence="1">
    <location>
        <begin position="398"/>
        <end position="415"/>
    </location>
</feature>
<evidence type="ECO:0000256" key="1">
    <source>
        <dbReference type="SAM" id="Phobius"/>
    </source>
</evidence>
<feature type="transmembrane region" description="Helical" evidence="1">
    <location>
        <begin position="344"/>
        <end position="362"/>
    </location>
</feature>
<keyword evidence="3" id="KW-1185">Reference proteome</keyword>
<sequence>MIERIQRHLLTHHPLLWNTRALWVLGTNILLHLLFLLAGLGSVQPARLGDERGSAAIGTGGLVTFSILCSLLVLLVWLLFYFRNNAFRNGYRLTPGYLLREWGLIVLIVFTSLIYHESFLLGKRLRVRQFTNTERFVQEVNAAALAMAFVPDEEDDPAYFVLNNCAENGGILYNNSTNYQELADSHRNDTSVAGRQIYQESLTILRALQQPDAFSYRHYCGMPISYAWDYPGMTGADEHHARRIRWIEAGSRDSIRASLDALVNLCNRYGIRSRIHTDSLAAAVFRLPGNALWKYTPTDRFVYHEGVQQENASYLLTDDLRGVFSFIDDCLPNRRNRQDHAERLLAMGYTAFGLALLLWAWRRFSRKVFLVTLVGVLLWSILIGLMSIGSGDGSGPSVIILCLFVAFGLLGLFFLRSRENKTATGVLLLWHFLLSAAVIPLILFLCNQSYDRLRWSYNNNELWERIAQQRHPVLYWIEGHTGTLLALNFALVLLYIGLAGNRSARSWQPMPEE</sequence>
<feature type="transmembrane region" description="Helical" evidence="1">
    <location>
        <begin position="102"/>
        <end position="121"/>
    </location>
</feature>
<feature type="transmembrane region" description="Helical" evidence="1">
    <location>
        <begin position="20"/>
        <end position="43"/>
    </location>
</feature>
<dbReference type="Proteomes" id="UP001501725">
    <property type="component" value="Unassembled WGS sequence"/>
</dbReference>
<dbReference type="EMBL" id="BAABGY010000002">
    <property type="protein sequence ID" value="GAA4320078.1"/>
    <property type="molecule type" value="Genomic_DNA"/>
</dbReference>
<evidence type="ECO:0000313" key="3">
    <source>
        <dbReference type="Proteomes" id="UP001501725"/>
    </source>
</evidence>
<comment type="caution">
    <text evidence="2">The sequence shown here is derived from an EMBL/GenBank/DDBJ whole genome shotgun (WGS) entry which is preliminary data.</text>
</comment>
<gene>
    <name evidence="2" type="ORF">GCM10023184_05080</name>
</gene>
<protein>
    <recommendedName>
        <fullName evidence="4">DUF805 domain-containing protein</fullName>
    </recommendedName>
</protein>
<evidence type="ECO:0008006" key="4">
    <source>
        <dbReference type="Google" id="ProtNLM"/>
    </source>
</evidence>
<feature type="transmembrane region" description="Helical" evidence="1">
    <location>
        <begin position="427"/>
        <end position="446"/>
    </location>
</feature>
<proteinExistence type="predicted"/>
<evidence type="ECO:0000313" key="2">
    <source>
        <dbReference type="EMBL" id="GAA4320078.1"/>
    </source>
</evidence>
<feature type="transmembrane region" description="Helical" evidence="1">
    <location>
        <begin position="368"/>
        <end position="386"/>
    </location>
</feature>
<keyword evidence="1" id="KW-0812">Transmembrane</keyword>
<organism evidence="2 3">
    <name type="scientific">Flaviaesturariibacter amylovorans</name>
    <dbReference type="NCBI Taxonomy" id="1084520"/>
    <lineage>
        <taxon>Bacteria</taxon>
        <taxon>Pseudomonadati</taxon>
        <taxon>Bacteroidota</taxon>
        <taxon>Chitinophagia</taxon>
        <taxon>Chitinophagales</taxon>
        <taxon>Chitinophagaceae</taxon>
        <taxon>Flaviaestuariibacter</taxon>
    </lineage>
</organism>
<keyword evidence="1" id="KW-1133">Transmembrane helix</keyword>
<name>A0ABP8G9E5_9BACT</name>
<feature type="transmembrane region" description="Helical" evidence="1">
    <location>
        <begin position="55"/>
        <end position="82"/>
    </location>
</feature>
<feature type="transmembrane region" description="Helical" evidence="1">
    <location>
        <begin position="473"/>
        <end position="498"/>
    </location>
</feature>
<keyword evidence="1" id="KW-0472">Membrane</keyword>